<dbReference type="EMBL" id="JACJJC010000011">
    <property type="protein sequence ID" value="MBM6704385.1"/>
    <property type="molecule type" value="Genomic_DNA"/>
</dbReference>
<feature type="compositionally biased region" description="Low complexity" evidence="1">
    <location>
        <begin position="101"/>
        <end position="110"/>
    </location>
</feature>
<organism evidence="2 3">
    <name type="scientific">Sutterella massiliensis</name>
    <dbReference type="NCBI Taxonomy" id="1816689"/>
    <lineage>
        <taxon>Bacteria</taxon>
        <taxon>Pseudomonadati</taxon>
        <taxon>Pseudomonadota</taxon>
        <taxon>Betaproteobacteria</taxon>
        <taxon>Burkholderiales</taxon>
        <taxon>Sutterellaceae</taxon>
        <taxon>Sutterella</taxon>
    </lineage>
</organism>
<name>A0ABS2DSR9_9BURK</name>
<proteinExistence type="predicted"/>
<keyword evidence="3" id="KW-1185">Reference proteome</keyword>
<accession>A0ABS2DSR9</accession>
<gene>
    <name evidence="2" type="ORF">H6A60_07805</name>
</gene>
<feature type="compositionally biased region" description="Basic and acidic residues" evidence="1">
    <location>
        <begin position="91"/>
        <end position="100"/>
    </location>
</feature>
<dbReference type="RefSeq" id="WP_205103134.1">
    <property type="nucleotide sequence ID" value="NZ_JACJJC010000011.1"/>
</dbReference>
<evidence type="ECO:0000256" key="1">
    <source>
        <dbReference type="SAM" id="MobiDB-lite"/>
    </source>
</evidence>
<evidence type="ECO:0000313" key="3">
    <source>
        <dbReference type="Proteomes" id="UP000715095"/>
    </source>
</evidence>
<comment type="caution">
    <text evidence="2">The sequence shown here is derived from an EMBL/GenBank/DDBJ whole genome shotgun (WGS) entry which is preliminary data.</text>
</comment>
<protein>
    <submittedName>
        <fullName evidence="2">DUF1116 domain-containing protein</fullName>
    </submittedName>
</protein>
<sequence length="110" mass="11187">MNQNVKYGLFFLGGVALGALGAVVVTRGKLDVKPLATNLISGGIDLREKALAAVESVKEDIADVVAEAQVKSQEKREAAEAAAAAATAAQSEEKPAEAPKAETPAAQPAC</sequence>
<dbReference type="Proteomes" id="UP000715095">
    <property type="component" value="Unassembled WGS sequence"/>
</dbReference>
<feature type="region of interest" description="Disordered" evidence="1">
    <location>
        <begin position="76"/>
        <end position="110"/>
    </location>
</feature>
<evidence type="ECO:0000313" key="2">
    <source>
        <dbReference type="EMBL" id="MBM6704385.1"/>
    </source>
</evidence>
<feature type="compositionally biased region" description="Low complexity" evidence="1">
    <location>
        <begin position="80"/>
        <end position="90"/>
    </location>
</feature>
<reference evidence="2 3" key="1">
    <citation type="journal article" date="2021" name="Sci. Rep.">
        <title>The distribution of antibiotic resistance genes in chicken gut microbiota commensals.</title>
        <authorList>
            <person name="Juricova H."/>
            <person name="Matiasovicova J."/>
            <person name="Kubasova T."/>
            <person name="Cejkova D."/>
            <person name="Rychlik I."/>
        </authorList>
    </citation>
    <scope>NUCLEOTIDE SEQUENCE [LARGE SCALE GENOMIC DNA]</scope>
    <source>
        <strain evidence="2 3">An829</strain>
    </source>
</reference>